<dbReference type="RefSeq" id="WP_179239368.1">
    <property type="nucleotide sequence ID" value="NZ_JACBNQ010000025.1"/>
</dbReference>
<feature type="chain" id="PRO_5039041517" description="Fibronectin type-III domain-containing protein" evidence="1">
    <location>
        <begin position="25"/>
        <end position="143"/>
    </location>
</feature>
<protein>
    <recommendedName>
        <fullName evidence="4">Fibronectin type-III domain-containing protein</fullName>
    </recommendedName>
</protein>
<sequence length="143" mass="15886">MRKKFIAMMITVVLLTNLFVVTSAAETEVFKGNQIIISPMYTYISNAEALLSINSSGKAKPEVYVTGNSAVTSIKASIFLQQYRNGSWTTIKIWNESSNSNILNFVDTYDVSNGYEYRVRATVTAYSGQKSESTTLTSNSVRH</sequence>
<evidence type="ECO:0008006" key="4">
    <source>
        <dbReference type="Google" id="ProtNLM"/>
    </source>
</evidence>
<organism evidence="2 3">
    <name type="scientific">Sedimentibacter hydroxybenzoicus DSM 7310</name>
    <dbReference type="NCBI Taxonomy" id="1123245"/>
    <lineage>
        <taxon>Bacteria</taxon>
        <taxon>Bacillati</taxon>
        <taxon>Bacillota</taxon>
        <taxon>Tissierellia</taxon>
        <taxon>Sedimentibacter</taxon>
    </lineage>
</organism>
<proteinExistence type="predicted"/>
<accession>A0A974BLW2</accession>
<reference evidence="2" key="1">
    <citation type="submission" date="2020-07" db="EMBL/GenBank/DDBJ databases">
        <title>Genomic analysis of a strain of Sedimentibacter Hydroxybenzoicus DSM7310.</title>
        <authorList>
            <person name="Ma S."/>
        </authorList>
    </citation>
    <scope>NUCLEOTIDE SEQUENCE</scope>
    <source>
        <strain evidence="2">DSM 7310</strain>
    </source>
</reference>
<keyword evidence="3" id="KW-1185">Reference proteome</keyword>
<evidence type="ECO:0000313" key="3">
    <source>
        <dbReference type="Proteomes" id="UP000611629"/>
    </source>
</evidence>
<comment type="caution">
    <text evidence="2">The sequence shown here is derived from an EMBL/GenBank/DDBJ whole genome shotgun (WGS) entry which is preliminary data.</text>
</comment>
<dbReference type="EMBL" id="JACBNQ010000025">
    <property type="protein sequence ID" value="NYB75649.1"/>
    <property type="molecule type" value="Genomic_DNA"/>
</dbReference>
<keyword evidence="1" id="KW-0732">Signal</keyword>
<gene>
    <name evidence="2" type="ORF">HZF24_15990</name>
</gene>
<dbReference type="AlphaFoldDB" id="A0A974BLW2"/>
<dbReference type="Proteomes" id="UP000611629">
    <property type="component" value="Unassembled WGS sequence"/>
</dbReference>
<feature type="signal peptide" evidence="1">
    <location>
        <begin position="1"/>
        <end position="24"/>
    </location>
</feature>
<evidence type="ECO:0000313" key="2">
    <source>
        <dbReference type="EMBL" id="NYB75649.1"/>
    </source>
</evidence>
<evidence type="ECO:0000256" key="1">
    <source>
        <dbReference type="SAM" id="SignalP"/>
    </source>
</evidence>
<name>A0A974BLW2_SEDHY</name>